<keyword evidence="2" id="KW-1185">Reference proteome</keyword>
<gene>
    <name evidence="1" type="ORF">WG616_00850</name>
</gene>
<accession>A0ABZ2RQ20</accession>
<dbReference type="Proteomes" id="UP001460679">
    <property type="component" value="Chromosome"/>
</dbReference>
<dbReference type="Gene3D" id="3.40.50.300">
    <property type="entry name" value="P-loop containing nucleotide triphosphate hydrolases"/>
    <property type="match status" value="1"/>
</dbReference>
<dbReference type="EMBL" id="CP148066">
    <property type="protein sequence ID" value="WXL28567.1"/>
    <property type="molecule type" value="Genomic_DNA"/>
</dbReference>
<dbReference type="RefSeq" id="WP_205498853.1">
    <property type="nucleotide sequence ID" value="NZ_CP148066.1"/>
</dbReference>
<name>A0ABZ2RQ20_9BACT</name>
<dbReference type="InterPro" id="IPR027417">
    <property type="entry name" value="P-loop_NTPase"/>
</dbReference>
<organism evidence="1 2">
    <name type="scientific">[Mycoplasma] gypis</name>
    <dbReference type="NCBI Taxonomy" id="92404"/>
    <lineage>
        <taxon>Bacteria</taxon>
        <taxon>Bacillati</taxon>
        <taxon>Mycoplasmatota</taxon>
        <taxon>Mycoplasmoidales</taxon>
        <taxon>Metamycoplasmataceae</taxon>
        <taxon>Metamycoplasma</taxon>
    </lineage>
</organism>
<reference evidence="1" key="1">
    <citation type="submission" date="2024-03" db="EMBL/GenBank/DDBJ databases">
        <title>Complete genome sequence of Mycoplasma gypis type strain B1/T1.</title>
        <authorList>
            <person name="Spergser J."/>
        </authorList>
    </citation>
    <scope>NUCLEOTIDE SEQUENCE [LARGE SCALE GENOMIC DNA]</scope>
    <source>
        <strain evidence="1">B1/T1</strain>
    </source>
</reference>
<evidence type="ECO:0000313" key="1">
    <source>
        <dbReference type="EMBL" id="WXL28567.1"/>
    </source>
</evidence>
<protein>
    <submittedName>
        <fullName evidence="1">Uncharacterized protein</fullName>
    </submittedName>
</protein>
<evidence type="ECO:0000313" key="2">
    <source>
        <dbReference type="Proteomes" id="UP001460679"/>
    </source>
</evidence>
<sequence>MVKQNDFVDIKTYFKKTSNEFRIQKKTEILKNELIQKIVNDLNLNENQIDAGLSLLMKYKNFVEIHKENPKWQLFVNGNGFLDIDFSNEDWFRKSLVNNNFILTRISVFDKQLQDFLSEKSLEKSLKMKDFKEDIMSLFLDKKEEKEMVKKVFRNNKNINLFIKTDKEFEVQGFWKYISVIYAKQNKKVAVLNYNDLYNFVYNHGFSNFDNQNIVKLLNDVDCLFIFNFASYPKSSWFIEKFIYEVLYLRIQSEKNTFLSTDVDFLKNQKLNIVAEYKQNLNNTYHQNLNKKIKNIICKKFTYLEI</sequence>
<proteinExistence type="predicted"/>